<dbReference type="PROSITE" id="PS01108">
    <property type="entry name" value="RIBOSOMAL_L24"/>
    <property type="match status" value="1"/>
</dbReference>
<keyword evidence="11" id="KW-1185">Reference proteome</keyword>
<dbReference type="InterPro" id="IPR014722">
    <property type="entry name" value="Rib_uL2_dom2"/>
</dbReference>
<dbReference type="EMBL" id="VUNH01000013">
    <property type="protein sequence ID" value="MST56563.1"/>
    <property type="molecule type" value="Genomic_DNA"/>
</dbReference>
<dbReference type="SUPFAM" id="SSF82679">
    <property type="entry name" value="N-utilization substance G protein NusG, N-terminal domain"/>
    <property type="match status" value="1"/>
</dbReference>
<dbReference type="GO" id="GO:0006412">
    <property type="term" value="P:translation"/>
    <property type="evidence" value="ECO:0007669"/>
    <property type="project" value="InterPro"/>
</dbReference>
<keyword evidence="1 5" id="KW-0806">Transcription termination</keyword>
<dbReference type="GO" id="GO:0005829">
    <property type="term" value="C:cytosol"/>
    <property type="evidence" value="ECO:0007669"/>
    <property type="project" value="TreeGrafter"/>
</dbReference>
<dbReference type="PRINTS" id="PR00338">
    <property type="entry name" value="NUSGTNSCPFCT"/>
</dbReference>
<dbReference type="HAMAP" id="MF_00948">
    <property type="entry name" value="NusG"/>
    <property type="match status" value="1"/>
</dbReference>
<dbReference type="GO" id="GO:0006353">
    <property type="term" value="P:DNA-templated transcription termination"/>
    <property type="evidence" value="ECO:0007669"/>
    <property type="project" value="UniProtKB-UniRule"/>
</dbReference>
<dbReference type="InterPro" id="IPR047050">
    <property type="entry name" value="NGN"/>
</dbReference>
<dbReference type="RefSeq" id="WP_154529632.1">
    <property type="nucleotide sequence ID" value="NZ_JAXDZJ010000082.1"/>
</dbReference>
<accession>A0A6L5YEQ0</accession>
<dbReference type="PANTHER" id="PTHR30265">
    <property type="entry name" value="RHO-INTERACTING TRANSCRIPTION TERMINATION FACTOR NUSG"/>
    <property type="match status" value="1"/>
</dbReference>
<dbReference type="InterPro" id="IPR008991">
    <property type="entry name" value="Translation_prot_SH3-like_sf"/>
</dbReference>
<dbReference type="FunFam" id="3.30.70.940:FF:000002">
    <property type="entry name" value="Transcription termination/antitermination protein NusG"/>
    <property type="match status" value="1"/>
</dbReference>
<evidence type="ECO:0000256" key="6">
    <source>
        <dbReference type="NCBIfam" id="TIGR00922"/>
    </source>
</evidence>
<keyword evidence="3 5" id="KW-0805">Transcription regulation</keyword>
<evidence type="ECO:0000256" key="5">
    <source>
        <dbReference type="HAMAP-Rule" id="MF_00948"/>
    </source>
</evidence>
<dbReference type="NCBIfam" id="TIGR00922">
    <property type="entry name" value="nusG"/>
    <property type="match status" value="1"/>
</dbReference>
<proteinExistence type="inferred from homology"/>
<dbReference type="SUPFAM" id="SSF50104">
    <property type="entry name" value="Translation proteins SH3-like domain"/>
    <property type="match status" value="1"/>
</dbReference>
<dbReference type="AlphaFoldDB" id="A0A6L5YEQ0"/>
<evidence type="ECO:0000259" key="9">
    <source>
        <dbReference type="SMART" id="SM00739"/>
    </source>
</evidence>
<sequence length="181" mass="20174">MTEKKHEWFTVQTYSGYENKVKANLDQRIASMGMENKIFRVLVPTEERVVVKDGKSRRISHKLFPSYVLVEMIMDEQSWYVVRHTPGVTGFIGAGNHPLPITDSEIDEILVKIGEKEAAPAPKVEIDCEIGDRVRVASGPLAGMEGPVTEISPGKGKVKFSASVFGHDTEIEVDYAELEKL</sequence>
<evidence type="ECO:0000256" key="7">
    <source>
        <dbReference type="RuleBase" id="RU000538"/>
    </source>
</evidence>
<dbReference type="Pfam" id="PF00467">
    <property type="entry name" value="KOW"/>
    <property type="match status" value="1"/>
</dbReference>
<dbReference type="InterPro" id="IPR005824">
    <property type="entry name" value="KOW"/>
</dbReference>
<dbReference type="CDD" id="cd09891">
    <property type="entry name" value="NGN_Bact_1"/>
    <property type="match status" value="1"/>
</dbReference>
<dbReference type="InterPro" id="IPR005825">
    <property type="entry name" value="Ribosomal_uL24_CS"/>
</dbReference>
<dbReference type="GO" id="GO:0031564">
    <property type="term" value="P:transcription antitermination"/>
    <property type="evidence" value="ECO:0007669"/>
    <property type="project" value="UniProtKB-UniRule"/>
</dbReference>
<evidence type="ECO:0000313" key="10">
    <source>
        <dbReference type="EMBL" id="MST56563.1"/>
    </source>
</evidence>
<name>A0A6L5YEQ0_9BACT</name>
<reference evidence="10 11" key="1">
    <citation type="submission" date="2019-08" db="EMBL/GenBank/DDBJ databases">
        <title>In-depth cultivation of the pig gut microbiome towards novel bacterial diversity and tailored functional studies.</title>
        <authorList>
            <person name="Wylensek D."/>
            <person name="Hitch T.C.A."/>
            <person name="Clavel T."/>
        </authorList>
    </citation>
    <scope>NUCLEOTIDE SEQUENCE [LARGE SCALE GENOMIC DNA]</scope>
    <source>
        <strain evidence="10 11">SM-530-WT-4B</strain>
    </source>
</reference>
<keyword evidence="4 5" id="KW-0804">Transcription</keyword>
<evidence type="ECO:0000256" key="4">
    <source>
        <dbReference type="ARBA" id="ARBA00023163"/>
    </source>
</evidence>
<feature type="domain" description="NusG-like N-terminal" evidence="8">
    <location>
        <begin position="5"/>
        <end position="113"/>
    </location>
</feature>
<dbReference type="GO" id="GO:0003735">
    <property type="term" value="F:structural constituent of ribosome"/>
    <property type="evidence" value="ECO:0007669"/>
    <property type="project" value="InterPro"/>
</dbReference>
<dbReference type="InterPro" id="IPR036735">
    <property type="entry name" value="NGN_dom_sf"/>
</dbReference>
<keyword evidence="2 5" id="KW-0889">Transcription antitermination</keyword>
<evidence type="ECO:0000256" key="1">
    <source>
        <dbReference type="ARBA" id="ARBA00022472"/>
    </source>
</evidence>
<dbReference type="GO" id="GO:0032784">
    <property type="term" value="P:regulation of DNA-templated transcription elongation"/>
    <property type="evidence" value="ECO:0007669"/>
    <property type="project" value="InterPro"/>
</dbReference>
<dbReference type="Pfam" id="PF02357">
    <property type="entry name" value="NusG"/>
    <property type="match status" value="1"/>
</dbReference>
<evidence type="ECO:0000259" key="8">
    <source>
        <dbReference type="SMART" id="SM00738"/>
    </source>
</evidence>
<gene>
    <name evidence="5 10" type="primary">nusG</name>
    <name evidence="10" type="ORF">FYJ74_11080</name>
</gene>
<dbReference type="Gene3D" id="3.30.70.940">
    <property type="entry name" value="NusG, N-terminal domain"/>
    <property type="match status" value="1"/>
</dbReference>
<dbReference type="SMART" id="SM00738">
    <property type="entry name" value="NGN"/>
    <property type="match status" value="1"/>
</dbReference>
<dbReference type="Proteomes" id="UP000473699">
    <property type="component" value="Unassembled WGS sequence"/>
</dbReference>
<dbReference type="InterPro" id="IPR043425">
    <property type="entry name" value="NusG-like"/>
</dbReference>
<protein>
    <recommendedName>
        <fullName evidence="5 6">Transcription termination/antitermination protein NusG</fullName>
    </recommendedName>
</protein>
<dbReference type="Gene3D" id="2.30.30.30">
    <property type="match status" value="1"/>
</dbReference>
<dbReference type="SMART" id="SM00739">
    <property type="entry name" value="KOW"/>
    <property type="match status" value="1"/>
</dbReference>
<evidence type="ECO:0000313" key="11">
    <source>
        <dbReference type="Proteomes" id="UP000473699"/>
    </source>
</evidence>
<comment type="caution">
    <text evidence="10">The sequence shown here is derived from an EMBL/GenBank/DDBJ whole genome shotgun (WGS) entry which is preliminary data.</text>
</comment>
<comment type="similarity">
    <text evidence="5 7">Belongs to the NusG family.</text>
</comment>
<dbReference type="CDD" id="cd06091">
    <property type="entry name" value="KOW_NusG"/>
    <property type="match status" value="1"/>
</dbReference>
<dbReference type="GO" id="GO:0006354">
    <property type="term" value="P:DNA-templated transcription elongation"/>
    <property type="evidence" value="ECO:0007669"/>
    <property type="project" value="UniProtKB-UniRule"/>
</dbReference>
<comment type="function">
    <text evidence="5 7">Participates in transcription elongation, termination and antitermination.</text>
</comment>
<organism evidence="10 11">
    <name type="scientific">Pyramidobacter porci</name>
    <dbReference type="NCBI Taxonomy" id="2605789"/>
    <lineage>
        <taxon>Bacteria</taxon>
        <taxon>Thermotogati</taxon>
        <taxon>Synergistota</taxon>
        <taxon>Synergistia</taxon>
        <taxon>Synergistales</taxon>
        <taxon>Dethiosulfovibrionaceae</taxon>
        <taxon>Pyramidobacter</taxon>
    </lineage>
</organism>
<evidence type="ECO:0000256" key="2">
    <source>
        <dbReference type="ARBA" id="ARBA00022814"/>
    </source>
</evidence>
<feature type="domain" description="KOW" evidence="9">
    <location>
        <begin position="127"/>
        <end position="154"/>
    </location>
</feature>
<dbReference type="GO" id="GO:0005840">
    <property type="term" value="C:ribosome"/>
    <property type="evidence" value="ECO:0007669"/>
    <property type="project" value="InterPro"/>
</dbReference>
<dbReference type="InterPro" id="IPR001062">
    <property type="entry name" value="Transcrpt_antiterm_NusG"/>
</dbReference>
<evidence type="ECO:0000256" key="3">
    <source>
        <dbReference type="ARBA" id="ARBA00023015"/>
    </source>
</evidence>
<dbReference type="InterPro" id="IPR006645">
    <property type="entry name" value="NGN-like_dom"/>
</dbReference>
<dbReference type="PANTHER" id="PTHR30265:SF2">
    <property type="entry name" value="TRANSCRIPTION TERMINATION_ANTITERMINATION PROTEIN NUSG"/>
    <property type="match status" value="1"/>
</dbReference>